<reference evidence="2" key="1">
    <citation type="journal article" date="2017" name="Nature">
        <title>The sunflower genome provides insights into oil metabolism, flowering and Asterid evolution.</title>
        <authorList>
            <person name="Badouin H."/>
            <person name="Gouzy J."/>
            <person name="Grassa C.J."/>
            <person name="Murat F."/>
            <person name="Staton S.E."/>
            <person name="Cottret L."/>
            <person name="Lelandais-Briere C."/>
            <person name="Owens G.L."/>
            <person name="Carrere S."/>
            <person name="Mayjonade B."/>
            <person name="Legrand L."/>
            <person name="Gill N."/>
            <person name="Kane N.C."/>
            <person name="Bowers J.E."/>
            <person name="Hubner S."/>
            <person name="Bellec A."/>
            <person name="Berard A."/>
            <person name="Berges H."/>
            <person name="Blanchet N."/>
            <person name="Boniface M.C."/>
            <person name="Brunel D."/>
            <person name="Catrice O."/>
            <person name="Chaidir N."/>
            <person name="Claudel C."/>
            <person name="Donnadieu C."/>
            <person name="Faraut T."/>
            <person name="Fievet G."/>
            <person name="Helmstetter N."/>
            <person name="King M."/>
            <person name="Knapp S.J."/>
            <person name="Lai Z."/>
            <person name="Le Paslier M.C."/>
            <person name="Lippi Y."/>
            <person name="Lorenzon L."/>
            <person name="Mandel J.R."/>
            <person name="Marage G."/>
            <person name="Marchand G."/>
            <person name="Marquand E."/>
            <person name="Bret-Mestries E."/>
            <person name="Morien E."/>
            <person name="Nambeesan S."/>
            <person name="Nguyen T."/>
            <person name="Pegot-Espagnet P."/>
            <person name="Pouilly N."/>
            <person name="Raftis F."/>
            <person name="Sallet E."/>
            <person name="Schiex T."/>
            <person name="Thomas J."/>
            <person name="Vandecasteele C."/>
            <person name="Vares D."/>
            <person name="Vear F."/>
            <person name="Vautrin S."/>
            <person name="Crespi M."/>
            <person name="Mangin B."/>
            <person name="Burke J.M."/>
            <person name="Salse J."/>
            <person name="Munos S."/>
            <person name="Vincourt P."/>
            <person name="Rieseberg L.H."/>
            <person name="Langlade N.B."/>
        </authorList>
    </citation>
    <scope>NUCLEOTIDE SEQUENCE</scope>
    <source>
        <tissue evidence="2">Leaves</tissue>
    </source>
</reference>
<dbReference type="EMBL" id="MNCJ02000331">
    <property type="protein sequence ID" value="KAF5760093.1"/>
    <property type="molecule type" value="Genomic_DNA"/>
</dbReference>
<comment type="caution">
    <text evidence="2">The sequence shown here is derived from an EMBL/GenBank/DDBJ whole genome shotgun (WGS) entry which is preliminary data.</text>
</comment>
<protein>
    <submittedName>
        <fullName evidence="2">Uncharacterized protein</fullName>
    </submittedName>
</protein>
<gene>
    <name evidence="2" type="ORF">HanXRQr2_Chr16g0749241</name>
</gene>
<evidence type="ECO:0000313" key="2">
    <source>
        <dbReference type="EMBL" id="KAF5760093.1"/>
    </source>
</evidence>
<dbReference type="Proteomes" id="UP000215914">
    <property type="component" value="Unassembled WGS sequence"/>
</dbReference>
<dbReference type="Gramene" id="mRNA:HanXRQr2_Chr16g0749241">
    <property type="protein sequence ID" value="mRNA:HanXRQr2_Chr16g0749241"/>
    <property type="gene ID" value="HanXRQr2_Chr16g0749241"/>
</dbReference>
<keyword evidence="3" id="KW-1185">Reference proteome</keyword>
<dbReference type="AlphaFoldDB" id="A0A9K3GYR4"/>
<keyword evidence="1" id="KW-0175">Coiled coil</keyword>
<evidence type="ECO:0000313" key="3">
    <source>
        <dbReference type="Proteomes" id="UP000215914"/>
    </source>
</evidence>
<proteinExistence type="predicted"/>
<evidence type="ECO:0000256" key="1">
    <source>
        <dbReference type="SAM" id="Coils"/>
    </source>
</evidence>
<sequence>MVELDEHLTGGKFSREEAALARSKPTPAFSGGFLPVNEVEGMDVENPKVSSKGAGKTPGEYKVVTFSGTTLGSSLGPDCFVGEEEDQVSSHPPSWFEPELMPFFRYADVFSDDMEIDPTTAEDKFVPDWDIRNTDSVMDELVARTFLFNINTPVDHARSRKMKSQDLGAAVLSNQAQSNVLVTELYRRWVESESVRENLEKETRSLKRKIHRAPEAEKKIAQLTFELQIHQEKIKSLTIQNQSSQAAPAEERDRVSAELRNFSESMKKTDEEHKSVLAKMEESFNNACIAYANMMAEWDALKAGEADLKAQIEEMKCNYEAEVEGIKTENAALKASVDDLYATKTWLLSEGARLLAKNIHKGREMTAAVAAVNNAMSAVGVNSGLHNGYLHALKLKTPYSAVPLLNRNAAEELSTVVACFDSLTFPVVEDLPS</sequence>
<accession>A0A9K3GYR4</accession>
<name>A0A9K3GYR4_HELAN</name>
<reference evidence="2" key="2">
    <citation type="submission" date="2020-06" db="EMBL/GenBank/DDBJ databases">
        <title>Helianthus annuus Genome sequencing and assembly Release 2.</title>
        <authorList>
            <person name="Gouzy J."/>
            <person name="Langlade N."/>
            <person name="Munos S."/>
        </authorList>
    </citation>
    <scope>NUCLEOTIDE SEQUENCE</scope>
    <source>
        <tissue evidence="2">Leaves</tissue>
    </source>
</reference>
<feature type="coiled-coil region" evidence="1">
    <location>
        <begin position="213"/>
        <end position="272"/>
    </location>
</feature>
<organism evidence="2 3">
    <name type="scientific">Helianthus annuus</name>
    <name type="common">Common sunflower</name>
    <dbReference type="NCBI Taxonomy" id="4232"/>
    <lineage>
        <taxon>Eukaryota</taxon>
        <taxon>Viridiplantae</taxon>
        <taxon>Streptophyta</taxon>
        <taxon>Embryophyta</taxon>
        <taxon>Tracheophyta</taxon>
        <taxon>Spermatophyta</taxon>
        <taxon>Magnoliopsida</taxon>
        <taxon>eudicotyledons</taxon>
        <taxon>Gunneridae</taxon>
        <taxon>Pentapetalae</taxon>
        <taxon>asterids</taxon>
        <taxon>campanulids</taxon>
        <taxon>Asterales</taxon>
        <taxon>Asteraceae</taxon>
        <taxon>Asteroideae</taxon>
        <taxon>Heliantheae alliance</taxon>
        <taxon>Heliantheae</taxon>
        <taxon>Helianthus</taxon>
    </lineage>
</organism>